<dbReference type="GO" id="GO:0004888">
    <property type="term" value="F:transmembrane signaling receptor activity"/>
    <property type="evidence" value="ECO:0007669"/>
    <property type="project" value="TreeGrafter"/>
</dbReference>
<keyword evidence="3" id="KW-0807">Transducer</keyword>
<dbReference type="SMART" id="SM00304">
    <property type="entry name" value="HAMP"/>
    <property type="match status" value="1"/>
</dbReference>
<evidence type="ECO:0000313" key="8">
    <source>
        <dbReference type="Proteomes" id="UP000463883"/>
    </source>
</evidence>
<comment type="similarity">
    <text evidence="2">Belongs to the methyl-accepting chemotaxis (MCP) protein family.</text>
</comment>
<feature type="domain" description="HAMP" evidence="6">
    <location>
        <begin position="361"/>
        <end position="413"/>
    </location>
</feature>
<keyword evidence="4" id="KW-1133">Transmembrane helix</keyword>
<feature type="transmembrane region" description="Helical" evidence="4">
    <location>
        <begin position="21"/>
        <end position="42"/>
    </location>
</feature>
<dbReference type="GO" id="GO:0005886">
    <property type="term" value="C:plasma membrane"/>
    <property type="evidence" value="ECO:0007669"/>
    <property type="project" value="TreeGrafter"/>
</dbReference>
<reference evidence="7 8" key="1">
    <citation type="submission" date="2020-01" db="EMBL/GenBank/DDBJ databases">
        <title>Genomic analysis of Aminipila sp. CBA3637.</title>
        <authorList>
            <person name="Kim Y.B."/>
            <person name="Roh S.W."/>
        </authorList>
    </citation>
    <scope>NUCLEOTIDE SEQUENCE [LARGE SCALE GENOMIC DNA]</scope>
    <source>
        <strain evidence="7 8">CBA3637</strain>
    </source>
</reference>
<evidence type="ECO:0000256" key="2">
    <source>
        <dbReference type="ARBA" id="ARBA00029447"/>
    </source>
</evidence>
<dbReference type="Gene3D" id="3.30.450.20">
    <property type="entry name" value="PAS domain"/>
    <property type="match status" value="2"/>
</dbReference>
<evidence type="ECO:0000256" key="4">
    <source>
        <dbReference type="SAM" id="Phobius"/>
    </source>
</evidence>
<accession>A0A6P1MAV2</accession>
<dbReference type="InterPro" id="IPR051310">
    <property type="entry name" value="MCP_chemotaxis"/>
</dbReference>
<evidence type="ECO:0000256" key="3">
    <source>
        <dbReference type="PROSITE-ProRule" id="PRU00284"/>
    </source>
</evidence>
<dbReference type="KEGG" id="amic:Ami3637_00450"/>
<organism evidence="7 8">
    <name type="scientific">Aminipila terrae</name>
    <dbReference type="NCBI Taxonomy" id="2697030"/>
    <lineage>
        <taxon>Bacteria</taxon>
        <taxon>Bacillati</taxon>
        <taxon>Bacillota</taxon>
        <taxon>Clostridia</taxon>
        <taxon>Peptostreptococcales</taxon>
        <taxon>Anaerovoracaceae</taxon>
        <taxon>Aminipila</taxon>
    </lineage>
</organism>
<dbReference type="AlphaFoldDB" id="A0A6P1MAV2"/>
<dbReference type="InterPro" id="IPR004089">
    <property type="entry name" value="MCPsignal_dom"/>
</dbReference>
<keyword evidence="1" id="KW-0145">Chemotaxis</keyword>
<dbReference type="Pfam" id="PF00672">
    <property type="entry name" value="HAMP"/>
    <property type="match status" value="1"/>
</dbReference>
<feature type="domain" description="Methyl-accepting transducer" evidence="5">
    <location>
        <begin position="465"/>
        <end position="694"/>
    </location>
</feature>
<gene>
    <name evidence="7" type="ORF">Ami3637_00450</name>
</gene>
<dbReference type="Pfam" id="PF22673">
    <property type="entry name" value="MCP-like_PDC_1"/>
    <property type="match status" value="1"/>
</dbReference>
<evidence type="ECO:0000259" key="5">
    <source>
        <dbReference type="PROSITE" id="PS50111"/>
    </source>
</evidence>
<dbReference type="SMART" id="SM00283">
    <property type="entry name" value="MA"/>
    <property type="match status" value="1"/>
</dbReference>
<sequence>MKIMSRVGIGIGKNQKVATRLTCMVLVLLMIIFAIFITLSSVNTYSQMSNAVKSEFSSTAKTNSIVSNSVLKESEKVVQLLSAYIAESMQNGSDANNSGNNLSAIYKVPLSGKAKSIEQYAIENIKTNITNSEDIVGMGVYFEPYALDNNVRDYTIYIADSDVASNSIQTFGKYEDYCNEEYYKAPHESKKIHLSETYEYKGTNMITVSYPILVNDSAVGVVTADIDINVFSEFKNNVSNKYSTMFFNIYSDRNKIIYDPADVKNVGHKLTEYYTNHEKLADVKDSLSKGKAFNANVTNKTGDKVICFFHPIKLGNQTWWSMVGIHESEITSPIIKFVCLQVVLMVIALGVVSFIIFLLVNRSLKPLNGMVMAADKITSGDFELNLTSDRNDEIGKLTDAFNEMSNNIRTIISDVASTLELISNGDFTAKSQCSDKYVGEYAKLYKMYDSIEYNLTSAIVDISKASEQVNVSSDQVSDGAQALSQGATEQASSIEELSATISEVATEIKGTADYAKDSNEIASEAGNALKAGTVQMAEMTNAMADISNSANEISKIIKTIDDIAFQTNILALNAAVEAARAGTAGKGFAVVADEVRNLAQKSAEAAQNTTELIENTIAAIQNGSKIAVETVNTINEVAESTGKLVESAGKIAQASDTQANRIEQITLGVDQIASIVQTNSATAEESAAASEELAGQANMLKELVERFKISADTVGR</sequence>
<keyword evidence="4" id="KW-0812">Transmembrane</keyword>
<dbReference type="PANTHER" id="PTHR43531">
    <property type="entry name" value="PROTEIN ICFG"/>
    <property type="match status" value="1"/>
</dbReference>
<dbReference type="RefSeq" id="WP_162360835.1">
    <property type="nucleotide sequence ID" value="NZ_CP047591.1"/>
</dbReference>
<dbReference type="CDD" id="cd11386">
    <property type="entry name" value="MCP_signal"/>
    <property type="match status" value="1"/>
</dbReference>
<dbReference type="GO" id="GO:0006935">
    <property type="term" value="P:chemotaxis"/>
    <property type="evidence" value="ECO:0007669"/>
    <property type="project" value="UniProtKB-KW"/>
</dbReference>
<evidence type="ECO:0000256" key="1">
    <source>
        <dbReference type="ARBA" id="ARBA00022500"/>
    </source>
</evidence>
<keyword evidence="8" id="KW-1185">Reference proteome</keyword>
<dbReference type="Gene3D" id="1.10.287.950">
    <property type="entry name" value="Methyl-accepting chemotaxis protein"/>
    <property type="match status" value="1"/>
</dbReference>
<protein>
    <submittedName>
        <fullName evidence="7">HAMP domain-containing protein</fullName>
    </submittedName>
</protein>
<dbReference type="InterPro" id="IPR003660">
    <property type="entry name" value="HAMP_dom"/>
</dbReference>
<evidence type="ECO:0000313" key="7">
    <source>
        <dbReference type="EMBL" id="QHI71057.1"/>
    </source>
</evidence>
<dbReference type="EMBL" id="CP047591">
    <property type="protein sequence ID" value="QHI71057.1"/>
    <property type="molecule type" value="Genomic_DNA"/>
</dbReference>
<dbReference type="Proteomes" id="UP000463883">
    <property type="component" value="Chromosome"/>
</dbReference>
<dbReference type="PROSITE" id="PS50111">
    <property type="entry name" value="CHEMOTAXIS_TRANSDUC_2"/>
    <property type="match status" value="1"/>
</dbReference>
<dbReference type="Pfam" id="PF00015">
    <property type="entry name" value="MCPsignal"/>
    <property type="match status" value="1"/>
</dbReference>
<dbReference type="GO" id="GO:0007165">
    <property type="term" value="P:signal transduction"/>
    <property type="evidence" value="ECO:0007669"/>
    <property type="project" value="UniProtKB-KW"/>
</dbReference>
<dbReference type="PROSITE" id="PS50885">
    <property type="entry name" value="HAMP"/>
    <property type="match status" value="1"/>
</dbReference>
<feature type="transmembrane region" description="Helical" evidence="4">
    <location>
        <begin position="340"/>
        <end position="360"/>
    </location>
</feature>
<dbReference type="CDD" id="cd06225">
    <property type="entry name" value="HAMP"/>
    <property type="match status" value="1"/>
</dbReference>
<evidence type="ECO:0000259" key="6">
    <source>
        <dbReference type="PROSITE" id="PS50885"/>
    </source>
</evidence>
<dbReference type="PANTHER" id="PTHR43531:SF11">
    <property type="entry name" value="METHYL-ACCEPTING CHEMOTAXIS PROTEIN 3"/>
    <property type="match status" value="1"/>
</dbReference>
<name>A0A6P1MAV2_9FIRM</name>
<dbReference type="SUPFAM" id="SSF58104">
    <property type="entry name" value="Methyl-accepting chemotaxis protein (MCP) signaling domain"/>
    <property type="match status" value="1"/>
</dbReference>
<dbReference type="CDD" id="cd12913">
    <property type="entry name" value="PDC1_MCP_like"/>
    <property type="match status" value="1"/>
</dbReference>
<dbReference type="Gene3D" id="6.10.340.10">
    <property type="match status" value="1"/>
</dbReference>
<keyword evidence="4" id="KW-0472">Membrane</keyword>
<proteinExistence type="inferred from homology"/>